<sequence length="46" mass="5202">MCALYWMIGDGHGKFFEIQTPSCFTLRCIVSPVNAAWMAVISYTNK</sequence>
<accession>A0A0E9VUB3</accession>
<reference evidence="1" key="2">
    <citation type="journal article" date="2015" name="Fish Shellfish Immunol.">
        <title>Early steps in the European eel (Anguilla anguilla)-Vibrio vulnificus interaction in the gills: Role of the RtxA13 toxin.</title>
        <authorList>
            <person name="Callol A."/>
            <person name="Pajuelo D."/>
            <person name="Ebbesson L."/>
            <person name="Teles M."/>
            <person name="MacKenzie S."/>
            <person name="Amaro C."/>
        </authorList>
    </citation>
    <scope>NUCLEOTIDE SEQUENCE</scope>
</reference>
<proteinExistence type="predicted"/>
<organism evidence="1">
    <name type="scientific">Anguilla anguilla</name>
    <name type="common">European freshwater eel</name>
    <name type="synonym">Muraena anguilla</name>
    <dbReference type="NCBI Taxonomy" id="7936"/>
    <lineage>
        <taxon>Eukaryota</taxon>
        <taxon>Metazoa</taxon>
        <taxon>Chordata</taxon>
        <taxon>Craniata</taxon>
        <taxon>Vertebrata</taxon>
        <taxon>Euteleostomi</taxon>
        <taxon>Actinopterygii</taxon>
        <taxon>Neopterygii</taxon>
        <taxon>Teleostei</taxon>
        <taxon>Anguilliformes</taxon>
        <taxon>Anguillidae</taxon>
        <taxon>Anguilla</taxon>
    </lineage>
</organism>
<evidence type="ECO:0000313" key="1">
    <source>
        <dbReference type="EMBL" id="JAH81646.1"/>
    </source>
</evidence>
<dbReference type="AlphaFoldDB" id="A0A0E9VUB3"/>
<protein>
    <submittedName>
        <fullName evidence="1">Uncharacterized protein</fullName>
    </submittedName>
</protein>
<reference evidence="1" key="1">
    <citation type="submission" date="2014-11" db="EMBL/GenBank/DDBJ databases">
        <authorList>
            <person name="Amaro Gonzalez C."/>
        </authorList>
    </citation>
    <scope>NUCLEOTIDE SEQUENCE</scope>
</reference>
<name>A0A0E9VUB3_ANGAN</name>
<dbReference type="EMBL" id="GBXM01026931">
    <property type="protein sequence ID" value="JAH81646.1"/>
    <property type="molecule type" value="Transcribed_RNA"/>
</dbReference>